<dbReference type="RefSeq" id="WP_166150120.1">
    <property type="nucleotide sequence ID" value="NZ_JAANYN010000010.1"/>
</dbReference>
<organism evidence="1 2">
    <name type="scientific">Cyclobacterium plantarum</name>
    <dbReference type="NCBI Taxonomy" id="2716263"/>
    <lineage>
        <taxon>Bacteria</taxon>
        <taxon>Pseudomonadati</taxon>
        <taxon>Bacteroidota</taxon>
        <taxon>Cytophagia</taxon>
        <taxon>Cytophagales</taxon>
        <taxon>Cyclobacteriaceae</taxon>
        <taxon>Cyclobacterium</taxon>
    </lineage>
</organism>
<protein>
    <submittedName>
        <fullName evidence="1">Uncharacterized protein</fullName>
    </submittedName>
</protein>
<proteinExistence type="predicted"/>
<evidence type="ECO:0000313" key="1">
    <source>
        <dbReference type="EMBL" id="NHE59086.1"/>
    </source>
</evidence>
<dbReference type="Proteomes" id="UP000649799">
    <property type="component" value="Unassembled WGS sequence"/>
</dbReference>
<sequence>MHRKASNTEMYQLIRTEDDRLLYAAYSVTGELYDAFELHKDAGGNNTLVNANPERPGY</sequence>
<comment type="caution">
    <text evidence="1">The sequence shown here is derived from an EMBL/GenBank/DDBJ whole genome shotgun (WGS) entry which is preliminary data.</text>
</comment>
<gene>
    <name evidence="1" type="ORF">G9Q97_19945</name>
</gene>
<evidence type="ECO:0000313" key="2">
    <source>
        <dbReference type="Proteomes" id="UP000649799"/>
    </source>
</evidence>
<accession>A0ABX0HG31</accession>
<keyword evidence="2" id="KW-1185">Reference proteome</keyword>
<dbReference type="EMBL" id="JAANYN010000010">
    <property type="protein sequence ID" value="NHE59086.1"/>
    <property type="molecule type" value="Genomic_DNA"/>
</dbReference>
<reference evidence="1 2" key="1">
    <citation type="submission" date="2020-03" db="EMBL/GenBank/DDBJ databases">
        <title>Cyclobacterium plantarum sp. nov., a marine bacterium isolated from a coastal-marine wetland.</title>
        <authorList>
            <person name="Sanchez-Porro C."/>
            <person name="Ventosa A."/>
            <person name="Amoozegar M."/>
        </authorList>
    </citation>
    <scope>NUCLEOTIDE SEQUENCE [LARGE SCALE GENOMIC DNA]</scope>
    <source>
        <strain evidence="1 2">GBPx2</strain>
    </source>
</reference>
<name>A0ABX0HG31_9BACT</name>